<evidence type="ECO:0000256" key="6">
    <source>
        <dbReference type="ARBA" id="ARBA00022840"/>
    </source>
</evidence>
<keyword evidence="11" id="KW-1185">Reference proteome</keyword>
<protein>
    <submittedName>
        <fullName evidence="10">Diguanylate cyclase</fullName>
    </submittedName>
</protein>
<dbReference type="InterPro" id="IPR029151">
    <property type="entry name" value="Sensor-like_sf"/>
</dbReference>
<evidence type="ECO:0000313" key="10">
    <source>
        <dbReference type="EMBL" id="KFZ39155.1"/>
    </source>
</evidence>
<feature type="transmembrane region" description="Helical" evidence="8">
    <location>
        <begin position="27"/>
        <end position="49"/>
    </location>
</feature>
<comment type="caution">
    <text evidence="10">The sequence shown here is derived from an EMBL/GenBank/DDBJ whole genome shotgun (WGS) entry which is preliminary data.</text>
</comment>
<evidence type="ECO:0000256" key="2">
    <source>
        <dbReference type="ARBA" id="ARBA00022553"/>
    </source>
</evidence>
<dbReference type="Gene3D" id="3.30.70.270">
    <property type="match status" value="1"/>
</dbReference>
<keyword evidence="8" id="KW-1133">Transmembrane helix</keyword>
<dbReference type="RefSeq" id="WP_037439064.1">
    <property type="nucleotide sequence ID" value="NZ_JPEO01000001.1"/>
</dbReference>
<dbReference type="InterPro" id="IPR029787">
    <property type="entry name" value="Nucleotide_cyclase"/>
</dbReference>
<dbReference type="InterPro" id="IPR035965">
    <property type="entry name" value="PAS-like_dom_sf"/>
</dbReference>
<evidence type="ECO:0000313" key="11">
    <source>
        <dbReference type="Proteomes" id="UP000029264"/>
    </source>
</evidence>
<dbReference type="EMBL" id="JPEO01000001">
    <property type="protein sequence ID" value="KFZ39155.1"/>
    <property type="molecule type" value="Genomic_DNA"/>
</dbReference>
<evidence type="ECO:0000256" key="1">
    <source>
        <dbReference type="ARBA" id="ARBA00004370"/>
    </source>
</evidence>
<dbReference type="Proteomes" id="UP000029264">
    <property type="component" value="Unassembled WGS sequence"/>
</dbReference>
<evidence type="ECO:0000256" key="4">
    <source>
        <dbReference type="ARBA" id="ARBA00022741"/>
    </source>
</evidence>
<dbReference type="GO" id="GO:0016301">
    <property type="term" value="F:kinase activity"/>
    <property type="evidence" value="ECO:0007669"/>
    <property type="project" value="UniProtKB-KW"/>
</dbReference>
<evidence type="ECO:0000256" key="8">
    <source>
        <dbReference type="SAM" id="Phobius"/>
    </source>
</evidence>
<sequence length="741" mass="84170">MLSKHHRLKDSPLIPHIRGVQWSRQRLLAMVSQLCMLVITVVLIANVVVTLGERKFQQEWAVQRYSELQTVGTLLADKVSFQQFRTQMFARSEQLRHYLQNPGEQELDRLLSSWDTMKQNIPELMDIALYDAGGKFKQASSPRFGAAPLPKSLLKQVNTLSDNDIYTSAIEFVPVEDRLEPYQMQLARLENADQSIRGYLVTYNSLQQMLQAIKPAFSSNDSPLLLLDDQGQLYAGASNLDPLPGIPDTLGSSLRQTYPTLWRELAMNNFGEFHGDNAAFVFLKITLGAQNNDGQQYVLLSYIRNHDITARFEEWRNILLLSVVIMTILAAAVIVLVHLYRIEQRSRANAIELADGLFRSDAGCLLVNTMGRIVCANDRAAKLLKLDQQEIENRSLQKLFEQDDHWYQKVREHLQQEQIWHGEAQLQTLENIYIRFNIRVSGDQDYTFVLITFDDISELKQARQEAHLNQLLSDSSVATALLTPSGQLVKVNDSFNHLLRLDGCLHKSLLNLLQNDFENQWQRILKLVSMHGHWQGQILNGERRGECLQTTLKGCLDEEGELEYLICTLEQAGASHWGHKGEQMPYRSAVMNELPDLERYFEAMNDADKSHSCLLLLDINPEDMLSHLSDIGQLESRQQQVEMQLLRDLPRGYQMSNWQLGRIVILLPNTDSTTAHHYAKNSLDSLSHNGLSDGICIGIAAYCQGQTLEKFLANSEVALKRAKQSGYGSICQAYTADANSL</sequence>
<name>A0A094JGR1_9GAMM</name>
<dbReference type="GO" id="GO:0005524">
    <property type="term" value="F:ATP binding"/>
    <property type="evidence" value="ECO:0007669"/>
    <property type="project" value="UniProtKB-KW"/>
</dbReference>
<dbReference type="GO" id="GO:0000160">
    <property type="term" value="P:phosphorelay signal transduction system"/>
    <property type="evidence" value="ECO:0007669"/>
    <property type="project" value="UniProtKB-KW"/>
</dbReference>
<gene>
    <name evidence="10" type="ORF">HR45_01795</name>
</gene>
<accession>A0A094JGR1</accession>
<dbReference type="GO" id="GO:0016020">
    <property type="term" value="C:membrane"/>
    <property type="evidence" value="ECO:0007669"/>
    <property type="project" value="UniProtKB-SubCell"/>
</dbReference>
<keyword evidence="6" id="KW-0067">ATP-binding</keyword>
<dbReference type="SUPFAM" id="SSF103190">
    <property type="entry name" value="Sensory domain-like"/>
    <property type="match status" value="2"/>
</dbReference>
<feature type="transmembrane region" description="Helical" evidence="8">
    <location>
        <begin position="318"/>
        <end position="340"/>
    </location>
</feature>
<dbReference type="CDD" id="cd00130">
    <property type="entry name" value="PAS"/>
    <property type="match status" value="1"/>
</dbReference>
<dbReference type="Gene3D" id="3.30.450.20">
    <property type="entry name" value="PAS domain"/>
    <property type="match status" value="1"/>
</dbReference>
<dbReference type="Pfam" id="PF13426">
    <property type="entry name" value="PAS_9"/>
    <property type="match status" value="1"/>
</dbReference>
<dbReference type="SMART" id="SM00091">
    <property type="entry name" value="PAS"/>
    <property type="match status" value="2"/>
</dbReference>
<dbReference type="NCBIfam" id="TIGR00229">
    <property type="entry name" value="sensory_box"/>
    <property type="match status" value="1"/>
</dbReference>
<keyword evidence="8" id="KW-0812">Transmembrane</keyword>
<feature type="domain" description="PAS" evidence="9">
    <location>
        <begin position="351"/>
        <end position="419"/>
    </location>
</feature>
<dbReference type="InterPro" id="IPR043128">
    <property type="entry name" value="Rev_trsase/Diguanyl_cyclase"/>
</dbReference>
<keyword evidence="4" id="KW-0547">Nucleotide-binding</keyword>
<dbReference type="SUPFAM" id="SSF55785">
    <property type="entry name" value="PYP-like sensor domain (PAS domain)"/>
    <property type="match status" value="2"/>
</dbReference>
<keyword evidence="3" id="KW-0808">Transferase</keyword>
<dbReference type="AlphaFoldDB" id="A0A094JGR1"/>
<organism evidence="10 11">
    <name type="scientific">Shewanella mangrovi</name>
    <dbReference type="NCBI Taxonomy" id="1515746"/>
    <lineage>
        <taxon>Bacteria</taxon>
        <taxon>Pseudomonadati</taxon>
        <taxon>Pseudomonadota</taxon>
        <taxon>Gammaproteobacteria</taxon>
        <taxon>Alteromonadales</taxon>
        <taxon>Shewanellaceae</taxon>
        <taxon>Shewanella</taxon>
    </lineage>
</organism>
<evidence type="ECO:0000256" key="3">
    <source>
        <dbReference type="ARBA" id="ARBA00022679"/>
    </source>
</evidence>
<keyword evidence="8" id="KW-0472">Membrane</keyword>
<evidence type="ECO:0000256" key="5">
    <source>
        <dbReference type="ARBA" id="ARBA00022777"/>
    </source>
</evidence>
<dbReference type="SUPFAM" id="SSF55073">
    <property type="entry name" value="Nucleotide cyclase"/>
    <property type="match status" value="1"/>
</dbReference>
<keyword evidence="7" id="KW-0902">Two-component regulatory system</keyword>
<evidence type="ECO:0000256" key="7">
    <source>
        <dbReference type="ARBA" id="ARBA00023012"/>
    </source>
</evidence>
<comment type="subcellular location">
    <subcellularLocation>
        <location evidence="1">Membrane</location>
    </subcellularLocation>
</comment>
<reference evidence="10 11" key="1">
    <citation type="submission" date="2014-06" db="EMBL/GenBank/DDBJ databases">
        <title>Shewanella sp. YQH10.</title>
        <authorList>
            <person name="Liu Y."/>
            <person name="Zeng R."/>
        </authorList>
    </citation>
    <scope>NUCLEOTIDE SEQUENCE [LARGE SCALE GENOMIC DNA]</scope>
    <source>
        <strain evidence="10 11">YQH10</strain>
    </source>
</reference>
<dbReference type="STRING" id="1515746.HR45_01795"/>
<proteinExistence type="predicted"/>
<dbReference type="eggNOG" id="COG3852">
    <property type="taxonomic scope" value="Bacteria"/>
</dbReference>
<evidence type="ECO:0000259" key="9">
    <source>
        <dbReference type="SMART" id="SM00091"/>
    </source>
</evidence>
<feature type="domain" description="PAS" evidence="9">
    <location>
        <begin position="466"/>
        <end position="530"/>
    </location>
</feature>
<dbReference type="InterPro" id="IPR000014">
    <property type="entry name" value="PAS"/>
</dbReference>
<keyword evidence="5" id="KW-0418">Kinase</keyword>
<keyword evidence="2" id="KW-0597">Phosphoprotein</keyword>
<dbReference type="OrthoDB" id="6244250at2"/>